<name>A0A4Y3R6U8_STRCI</name>
<organism evidence="6 7">
    <name type="scientific">Streptomyces cacaoi</name>
    <dbReference type="NCBI Taxonomy" id="1898"/>
    <lineage>
        <taxon>Bacteria</taxon>
        <taxon>Bacillati</taxon>
        <taxon>Actinomycetota</taxon>
        <taxon>Actinomycetes</taxon>
        <taxon>Kitasatosporales</taxon>
        <taxon>Streptomycetaceae</taxon>
        <taxon>Streptomyces</taxon>
    </lineage>
</organism>
<evidence type="ECO:0000256" key="4">
    <source>
        <dbReference type="ARBA" id="ARBA00023136"/>
    </source>
</evidence>
<keyword evidence="2" id="KW-0333">Golgi apparatus</keyword>
<comment type="subcellular location">
    <subcellularLocation>
        <location evidence="1">Golgi apparatus membrane</location>
        <topology evidence="1">Peripheral membrane protein</topology>
        <orientation evidence="1">Cytoplasmic side</orientation>
    </subcellularLocation>
</comment>
<sequence length="227" mass="24861">MRPLSAACWDVAMERVTDSLPARIFLLACNPDKERRAWGDTLGYAVRAAVLVELAERGCLSDADGKARPVGDRRTGDPVLDAVLRGLAEHGRPRRWRTLVARARRQTLQSLEEQLVTAGEIRVERRALRRDRVVLREPGLPGRLRAEALETLESSTPVEQVPRAEAALAAMAALGKLAPELNWQVRHRNRKRIKELTKRGGPAVTGLKKALDSRNAAAASSASSSAS</sequence>
<evidence type="ECO:0000313" key="7">
    <source>
        <dbReference type="Proteomes" id="UP000319210"/>
    </source>
</evidence>
<evidence type="ECO:0000256" key="5">
    <source>
        <dbReference type="SAM" id="MobiDB-lite"/>
    </source>
</evidence>
<evidence type="ECO:0000313" key="6">
    <source>
        <dbReference type="EMBL" id="GEB53089.1"/>
    </source>
</evidence>
<dbReference type="GO" id="GO:0005737">
    <property type="term" value="C:cytoplasm"/>
    <property type="evidence" value="ECO:0007669"/>
    <property type="project" value="UniProtKB-ARBA"/>
</dbReference>
<evidence type="ECO:0008006" key="8">
    <source>
        <dbReference type="Google" id="ProtNLM"/>
    </source>
</evidence>
<feature type="region of interest" description="Disordered" evidence="5">
    <location>
        <begin position="199"/>
        <end position="227"/>
    </location>
</feature>
<dbReference type="Proteomes" id="UP000319210">
    <property type="component" value="Unassembled WGS sequence"/>
</dbReference>
<feature type="compositionally biased region" description="Low complexity" evidence="5">
    <location>
        <begin position="216"/>
        <end position="227"/>
    </location>
</feature>
<dbReference type="Gene3D" id="1.10.3630.10">
    <property type="entry name" value="yeast vps74-n-term truncation variant domain like"/>
    <property type="match status" value="1"/>
</dbReference>
<proteinExistence type="predicted"/>
<comment type="caution">
    <text evidence="6">The sequence shown here is derived from an EMBL/GenBank/DDBJ whole genome shotgun (WGS) entry which is preliminary data.</text>
</comment>
<protein>
    <recommendedName>
        <fullName evidence="8">GPP34 family phosphoprotein</fullName>
    </recommendedName>
</protein>
<keyword evidence="7" id="KW-1185">Reference proteome</keyword>
<dbReference type="Pfam" id="PF05719">
    <property type="entry name" value="GPP34"/>
    <property type="match status" value="1"/>
</dbReference>
<gene>
    <name evidence="6" type="ORF">SCA03_56400</name>
</gene>
<dbReference type="InterPro" id="IPR008628">
    <property type="entry name" value="GPP34-like"/>
</dbReference>
<accession>A0A4Y3R6U8</accession>
<dbReference type="AlphaFoldDB" id="A0A4Y3R6U8"/>
<dbReference type="InterPro" id="IPR038261">
    <property type="entry name" value="GPP34-like_sf"/>
</dbReference>
<keyword evidence="4" id="KW-0472">Membrane</keyword>
<dbReference type="GO" id="GO:0070273">
    <property type="term" value="F:phosphatidylinositol-4-phosphate binding"/>
    <property type="evidence" value="ECO:0007669"/>
    <property type="project" value="InterPro"/>
</dbReference>
<keyword evidence="3" id="KW-0446">Lipid-binding</keyword>
<evidence type="ECO:0000256" key="1">
    <source>
        <dbReference type="ARBA" id="ARBA00004255"/>
    </source>
</evidence>
<dbReference type="GO" id="GO:0012505">
    <property type="term" value="C:endomembrane system"/>
    <property type="evidence" value="ECO:0007669"/>
    <property type="project" value="UniProtKB-ARBA"/>
</dbReference>
<reference evidence="6 7" key="1">
    <citation type="submission" date="2019-06" db="EMBL/GenBank/DDBJ databases">
        <title>Whole genome shotgun sequence of Streptomyces cacaoi subsp. cacaoi NBRC 12748.</title>
        <authorList>
            <person name="Hosoyama A."/>
            <person name="Uohara A."/>
            <person name="Ohji S."/>
            <person name="Ichikawa N."/>
        </authorList>
    </citation>
    <scope>NUCLEOTIDE SEQUENCE [LARGE SCALE GENOMIC DNA]</scope>
    <source>
        <strain evidence="6 7">NBRC 12748</strain>
    </source>
</reference>
<dbReference type="EMBL" id="BJMM01000042">
    <property type="protein sequence ID" value="GEB53089.1"/>
    <property type="molecule type" value="Genomic_DNA"/>
</dbReference>
<evidence type="ECO:0000256" key="3">
    <source>
        <dbReference type="ARBA" id="ARBA00023121"/>
    </source>
</evidence>
<evidence type="ECO:0000256" key="2">
    <source>
        <dbReference type="ARBA" id="ARBA00023034"/>
    </source>
</evidence>